<dbReference type="Proteomes" id="UP001153328">
    <property type="component" value="Unassembled WGS sequence"/>
</dbReference>
<sequence length="35" mass="4032">MLGTELLVIDADTTVRQFTKEIRWNQAYHRLAAGL</sequence>
<evidence type="ECO:0000313" key="3">
    <source>
        <dbReference type="EMBL" id="CAG7618483.1"/>
    </source>
</evidence>
<name>A0A9W4GYB6_9ACTN</name>
<evidence type="ECO:0000313" key="4">
    <source>
        <dbReference type="Proteomes" id="UP001153328"/>
    </source>
</evidence>
<comment type="caution">
    <text evidence="3">The sequence shown here is derived from an EMBL/GenBank/DDBJ whole genome shotgun (WGS) entry which is preliminary data.</text>
</comment>
<dbReference type="AlphaFoldDB" id="A0A9W4GYB6"/>
<reference evidence="3" key="1">
    <citation type="submission" date="2021-06" db="EMBL/GenBank/DDBJ databases">
        <authorList>
            <person name="Arsene-Ploetze F."/>
        </authorList>
    </citation>
    <scope>NUCLEOTIDE SEQUENCE</scope>
    <source>
        <strain evidence="3">SBRY1</strain>
    </source>
</reference>
<dbReference type="InterPro" id="IPR004216">
    <property type="entry name" value="Fuc/Ara_isomerase_C"/>
</dbReference>
<organism evidence="3 4">
    <name type="scientific">Actinacidiphila bryophytorum</name>
    <dbReference type="NCBI Taxonomy" id="1436133"/>
    <lineage>
        <taxon>Bacteria</taxon>
        <taxon>Bacillati</taxon>
        <taxon>Actinomycetota</taxon>
        <taxon>Actinomycetes</taxon>
        <taxon>Kitasatosporales</taxon>
        <taxon>Streptomycetaceae</taxon>
        <taxon>Actinacidiphila</taxon>
    </lineage>
</organism>
<dbReference type="EMBL" id="CAJVAX010000004">
    <property type="protein sequence ID" value="CAG7618483.1"/>
    <property type="molecule type" value="Genomic_DNA"/>
</dbReference>
<protein>
    <recommendedName>
        <fullName evidence="5">L-arabinose isomerase</fullName>
    </recommendedName>
</protein>
<gene>
    <name evidence="3" type="ORF">SBRY_120141</name>
</gene>
<evidence type="ECO:0008006" key="5">
    <source>
        <dbReference type="Google" id="ProtNLM"/>
    </source>
</evidence>
<proteinExistence type="predicted"/>
<evidence type="ECO:0000256" key="1">
    <source>
        <dbReference type="ARBA" id="ARBA00023235"/>
    </source>
</evidence>
<keyword evidence="1" id="KW-0413">Isomerase</keyword>
<dbReference type="SUPFAM" id="SSF50443">
    <property type="entry name" value="FucI/AraA C-terminal domain-like"/>
    <property type="match status" value="1"/>
</dbReference>
<accession>A0A9W4GYB6</accession>
<keyword evidence="4" id="KW-1185">Reference proteome</keyword>
<evidence type="ECO:0000256" key="2">
    <source>
        <dbReference type="ARBA" id="ARBA00023277"/>
    </source>
</evidence>
<keyword evidence="2" id="KW-0119">Carbohydrate metabolism</keyword>
<dbReference type="GO" id="GO:0016853">
    <property type="term" value="F:isomerase activity"/>
    <property type="evidence" value="ECO:0007669"/>
    <property type="project" value="UniProtKB-KW"/>
</dbReference>